<feature type="region of interest" description="Disordered" evidence="1">
    <location>
        <begin position="298"/>
        <end position="321"/>
    </location>
</feature>
<organism evidence="2 3">
    <name type="scientific">Gymnopus androsaceus JB14</name>
    <dbReference type="NCBI Taxonomy" id="1447944"/>
    <lineage>
        <taxon>Eukaryota</taxon>
        <taxon>Fungi</taxon>
        <taxon>Dikarya</taxon>
        <taxon>Basidiomycota</taxon>
        <taxon>Agaricomycotina</taxon>
        <taxon>Agaricomycetes</taxon>
        <taxon>Agaricomycetidae</taxon>
        <taxon>Agaricales</taxon>
        <taxon>Marasmiineae</taxon>
        <taxon>Omphalotaceae</taxon>
        <taxon>Gymnopus</taxon>
    </lineage>
</organism>
<feature type="compositionally biased region" description="Low complexity" evidence="1">
    <location>
        <begin position="1"/>
        <end position="12"/>
    </location>
</feature>
<keyword evidence="3" id="KW-1185">Reference proteome</keyword>
<reference evidence="2" key="1">
    <citation type="journal article" date="2019" name="Environ. Microbiol.">
        <title>Fungal ecological strategies reflected in gene transcription - a case study of two litter decomposers.</title>
        <authorList>
            <person name="Barbi F."/>
            <person name="Kohler A."/>
            <person name="Barry K."/>
            <person name="Baskaran P."/>
            <person name="Daum C."/>
            <person name="Fauchery L."/>
            <person name="Ihrmark K."/>
            <person name="Kuo A."/>
            <person name="LaButti K."/>
            <person name="Lipzen A."/>
            <person name="Morin E."/>
            <person name="Grigoriev I.V."/>
            <person name="Henrissat B."/>
            <person name="Lindahl B."/>
            <person name="Martin F."/>
        </authorList>
    </citation>
    <scope>NUCLEOTIDE SEQUENCE</scope>
    <source>
        <strain evidence="2">JB14</strain>
    </source>
</reference>
<feature type="compositionally biased region" description="Basic and acidic residues" evidence="1">
    <location>
        <begin position="198"/>
        <end position="207"/>
    </location>
</feature>
<dbReference type="EMBL" id="ML769400">
    <property type="protein sequence ID" value="KAE9406714.1"/>
    <property type="molecule type" value="Genomic_DNA"/>
</dbReference>
<accession>A0A6A4ID40</accession>
<protein>
    <submittedName>
        <fullName evidence="2">Uncharacterized protein</fullName>
    </submittedName>
</protein>
<feature type="compositionally biased region" description="Low complexity" evidence="1">
    <location>
        <begin position="212"/>
        <end position="240"/>
    </location>
</feature>
<dbReference type="OrthoDB" id="6247875at2759"/>
<feature type="region of interest" description="Disordered" evidence="1">
    <location>
        <begin position="109"/>
        <end position="262"/>
    </location>
</feature>
<evidence type="ECO:0000313" key="2">
    <source>
        <dbReference type="EMBL" id="KAE9406714.1"/>
    </source>
</evidence>
<gene>
    <name evidence="2" type="ORF">BT96DRAFT_933910</name>
</gene>
<feature type="region of interest" description="Disordered" evidence="1">
    <location>
        <begin position="1"/>
        <end position="42"/>
    </location>
</feature>
<feature type="compositionally biased region" description="Low complexity" evidence="1">
    <location>
        <begin position="300"/>
        <end position="313"/>
    </location>
</feature>
<dbReference type="AlphaFoldDB" id="A0A6A4ID40"/>
<evidence type="ECO:0000256" key="1">
    <source>
        <dbReference type="SAM" id="MobiDB-lite"/>
    </source>
</evidence>
<feature type="compositionally biased region" description="Pro residues" evidence="1">
    <location>
        <begin position="13"/>
        <end position="28"/>
    </location>
</feature>
<feature type="region of interest" description="Disordered" evidence="1">
    <location>
        <begin position="55"/>
        <end position="88"/>
    </location>
</feature>
<feature type="compositionally biased region" description="Basic and acidic residues" evidence="1">
    <location>
        <begin position="163"/>
        <end position="180"/>
    </location>
</feature>
<name>A0A6A4ID40_9AGAR</name>
<proteinExistence type="predicted"/>
<evidence type="ECO:0000313" key="3">
    <source>
        <dbReference type="Proteomes" id="UP000799118"/>
    </source>
</evidence>
<dbReference type="Proteomes" id="UP000799118">
    <property type="component" value="Unassembled WGS sequence"/>
</dbReference>
<sequence>MNLHHPLGLSPLSSPPPSPSPSTAPVPFYPDGTPSPISLPEVRLSKYTRPTFFQPFSDWPSESPDALSLPTAPQSEPSSPLSPVLETRRIPRSPNAFMLFRSNMLKTGAIPAAAEKRQQQLSKRSRSGTTRRRDNRSNIQLKYPGYKFTPAARGSSRKAKKAQSAEEDKVRIRELREKWTEVYGPAASPRRRRKPKQKEHSLPRNEPEAEADSLLPTLSFTSSPSPSSPSSSSGGDSSLPPMFPNPSYPHYPGNQPLNFEYNSGAANEYPLLRPPSASSNPSLDGHFDYSAMFFDEHMGSSSPSSSAPHSPSSDNGLSAGFNKFNITPTAASFNDNDIHSPPNPLRQAPPFTALTQKIPYEPPFLSPLVPSTSDLANSFPEQHTAEGAPSGPYSTSLASNFAYKSAKFDELDLGSLESILSLDTAFLDYSNIWNFTGDGGFDHSLV</sequence>
<feature type="compositionally biased region" description="Low complexity" evidence="1">
    <location>
        <begin position="73"/>
        <end position="83"/>
    </location>
</feature>